<accession>A0A518GGW2</accession>
<gene>
    <name evidence="1" type="ORF">Q31a_62240</name>
</gene>
<dbReference type="Proteomes" id="UP000318017">
    <property type="component" value="Chromosome"/>
</dbReference>
<proteinExistence type="predicted"/>
<protein>
    <submittedName>
        <fullName evidence="1">Uncharacterized protein</fullName>
    </submittedName>
</protein>
<sequence>MLPGVLYSSRAWMAKMVEGLDRILQPPLIAPAAAILADPLKMVEGLDQVLPPPLIASAAAILADPLNDQAVAASSEAVAPRDFLSKQG</sequence>
<reference evidence="1 2" key="1">
    <citation type="submission" date="2019-02" db="EMBL/GenBank/DDBJ databases">
        <title>Deep-cultivation of Planctomycetes and their phenomic and genomic characterization uncovers novel biology.</title>
        <authorList>
            <person name="Wiegand S."/>
            <person name="Jogler M."/>
            <person name="Boedeker C."/>
            <person name="Pinto D."/>
            <person name="Vollmers J."/>
            <person name="Rivas-Marin E."/>
            <person name="Kohn T."/>
            <person name="Peeters S.H."/>
            <person name="Heuer A."/>
            <person name="Rast P."/>
            <person name="Oberbeckmann S."/>
            <person name="Bunk B."/>
            <person name="Jeske O."/>
            <person name="Meyerdierks A."/>
            <person name="Storesund J.E."/>
            <person name="Kallscheuer N."/>
            <person name="Luecker S."/>
            <person name="Lage O.M."/>
            <person name="Pohl T."/>
            <person name="Merkel B.J."/>
            <person name="Hornburger P."/>
            <person name="Mueller R.-W."/>
            <person name="Bruemmer F."/>
            <person name="Labrenz M."/>
            <person name="Spormann A.M."/>
            <person name="Op den Camp H."/>
            <person name="Overmann J."/>
            <person name="Amann R."/>
            <person name="Jetten M.S.M."/>
            <person name="Mascher T."/>
            <person name="Medema M.H."/>
            <person name="Devos D.P."/>
            <person name="Kaster A.-K."/>
            <person name="Ovreas L."/>
            <person name="Rohde M."/>
            <person name="Galperin M.Y."/>
            <person name="Jogler C."/>
        </authorList>
    </citation>
    <scope>NUCLEOTIDE SEQUENCE [LARGE SCALE GENOMIC DNA]</scope>
    <source>
        <strain evidence="1 2">Q31a</strain>
    </source>
</reference>
<evidence type="ECO:0000313" key="2">
    <source>
        <dbReference type="Proteomes" id="UP000318017"/>
    </source>
</evidence>
<name>A0A518GGW2_9BACT</name>
<dbReference type="AlphaFoldDB" id="A0A518GGW2"/>
<organism evidence="1 2">
    <name type="scientific">Aureliella helgolandensis</name>
    <dbReference type="NCBI Taxonomy" id="2527968"/>
    <lineage>
        <taxon>Bacteria</taxon>
        <taxon>Pseudomonadati</taxon>
        <taxon>Planctomycetota</taxon>
        <taxon>Planctomycetia</taxon>
        <taxon>Pirellulales</taxon>
        <taxon>Pirellulaceae</taxon>
        <taxon>Aureliella</taxon>
    </lineage>
</organism>
<keyword evidence="2" id="KW-1185">Reference proteome</keyword>
<dbReference type="KEGG" id="ahel:Q31a_62240"/>
<dbReference type="EMBL" id="CP036298">
    <property type="protein sequence ID" value="QDV27831.1"/>
    <property type="molecule type" value="Genomic_DNA"/>
</dbReference>
<evidence type="ECO:0000313" key="1">
    <source>
        <dbReference type="EMBL" id="QDV27831.1"/>
    </source>
</evidence>